<feature type="transmembrane region" description="Helical" evidence="1">
    <location>
        <begin position="294"/>
        <end position="310"/>
    </location>
</feature>
<evidence type="ECO:0000313" key="4">
    <source>
        <dbReference type="Proteomes" id="UP000772618"/>
    </source>
</evidence>
<keyword evidence="1" id="KW-1133">Transmembrane helix</keyword>
<evidence type="ECO:0000259" key="2">
    <source>
        <dbReference type="Pfam" id="PF09925"/>
    </source>
</evidence>
<feature type="domain" description="DUF2157" evidence="2">
    <location>
        <begin position="8"/>
        <end position="150"/>
    </location>
</feature>
<keyword evidence="1" id="KW-0812">Transmembrane</keyword>
<feature type="transmembrane region" description="Helical" evidence="1">
    <location>
        <begin position="40"/>
        <end position="58"/>
    </location>
</feature>
<evidence type="ECO:0000313" key="3">
    <source>
        <dbReference type="EMBL" id="MBT1705048.1"/>
    </source>
</evidence>
<keyword evidence="1" id="KW-0472">Membrane</keyword>
<gene>
    <name evidence="3" type="ORF">KK060_17275</name>
</gene>
<feature type="transmembrane region" description="Helical" evidence="1">
    <location>
        <begin position="153"/>
        <end position="170"/>
    </location>
</feature>
<feature type="transmembrane region" description="Helical" evidence="1">
    <location>
        <begin position="242"/>
        <end position="259"/>
    </location>
</feature>
<protein>
    <submittedName>
        <fullName evidence="3">DUF2157 domain-containing protein</fullName>
    </submittedName>
</protein>
<feature type="transmembrane region" description="Helical" evidence="1">
    <location>
        <begin position="131"/>
        <end position="148"/>
    </location>
</feature>
<feature type="transmembrane region" description="Helical" evidence="1">
    <location>
        <begin position="105"/>
        <end position="125"/>
    </location>
</feature>
<feature type="transmembrane region" description="Helical" evidence="1">
    <location>
        <begin position="218"/>
        <end position="236"/>
    </location>
</feature>
<dbReference type="EMBL" id="JAHESD010000045">
    <property type="protein sequence ID" value="MBT1705048.1"/>
    <property type="molecule type" value="Genomic_DNA"/>
</dbReference>
<dbReference type="Proteomes" id="UP000772618">
    <property type="component" value="Unassembled WGS sequence"/>
</dbReference>
<feature type="transmembrane region" description="Helical" evidence="1">
    <location>
        <begin position="190"/>
        <end position="206"/>
    </location>
</feature>
<dbReference type="RefSeq" id="WP_254155005.1">
    <property type="nucleotide sequence ID" value="NZ_JAHESD010000045.1"/>
</dbReference>
<name>A0ABS5VUF5_9BACT</name>
<sequence>MRPSQLQELRDKGLISHDQHTHLHAVLTKKIFSVFYELRTILYLGVLLFTTGIGILIYKNIGEIGHLLSIIGLFALTVGCFVYAFRFAHPYSDRRIKPPTPFYDYIVLLGCLLFISVISYVQLQYSLLDNGMGITTLITALFFFYAAYRFDHIVVLSLAITALASFWSIAISPQKWYSGDFITESNHHNTAIIFGAAIGIWSYILDRKEIKEHFTFTYMNFASLVFLAGALSGMFIDEHIYLLYLLILYLGCGATILFAHKKKSFLFLLYAFVFGYIGTTYLLSDVFLYETGLWFFYLLISCGTFIYFIIRFKNYFKRAE</sequence>
<organism evidence="3 4">
    <name type="scientific">Chryseosolibacter indicus</name>
    <dbReference type="NCBI Taxonomy" id="2782351"/>
    <lineage>
        <taxon>Bacteria</taxon>
        <taxon>Pseudomonadati</taxon>
        <taxon>Bacteroidota</taxon>
        <taxon>Cytophagia</taxon>
        <taxon>Cytophagales</taxon>
        <taxon>Chryseotaleaceae</taxon>
        <taxon>Chryseosolibacter</taxon>
    </lineage>
</organism>
<reference evidence="3 4" key="1">
    <citation type="submission" date="2021-05" db="EMBL/GenBank/DDBJ databases">
        <title>A Polyphasic approach of four new species of the genus Ohtaekwangia: Ohtaekwangia histidinii sp. nov., Ohtaekwangia cretensis sp. nov., Ohtaekwangia indiensis sp. nov., Ohtaekwangia reichenbachii sp. nov. from diverse environment.</title>
        <authorList>
            <person name="Octaviana S."/>
        </authorList>
    </citation>
    <scope>NUCLEOTIDE SEQUENCE [LARGE SCALE GENOMIC DNA]</scope>
    <source>
        <strain evidence="3 4">PWU20</strain>
    </source>
</reference>
<proteinExistence type="predicted"/>
<comment type="caution">
    <text evidence="3">The sequence shown here is derived from an EMBL/GenBank/DDBJ whole genome shotgun (WGS) entry which is preliminary data.</text>
</comment>
<feature type="transmembrane region" description="Helical" evidence="1">
    <location>
        <begin position="266"/>
        <end position="288"/>
    </location>
</feature>
<dbReference type="Pfam" id="PF09925">
    <property type="entry name" value="DUF2157"/>
    <property type="match status" value="1"/>
</dbReference>
<feature type="transmembrane region" description="Helical" evidence="1">
    <location>
        <begin position="64"/>
        <end position="85"/>
    </location>
</feature>
<keyword evidence="4" id="KW-1185">Reference proteome</keyword>
<evidence type="ECO:0000256" key="1">
    <source>
        <dbReference type="SAM" id="Phobius"/>
    </source>
</evidence>
<dbReference type="InterPro" id="IPR018677">
    <property type="entry name" value="DUF2157"/>
</dbReference>
<accession>A0ABS5VUF5</accession>